<dbReference type="EnsemblMetazoa" id="Aqu2.1.36771_001">
    <property type="protein sequence ID" value="Aqu2.1.36771_001"/>
    <property type="gene ID" value="Aqu2.1.36771"/>
</dbReference>
<feature type="region of interest" description="Disordered" evidence="8">
    <location>
        <begin position="173"/>
        <end position="207"/>
    </location>
</feature>
<comment type="function">
    <text evidence="5">Involved in rRNA-processing and ribosome biogenesis.</text>
</comment>
<evidence type="ECO:0000256" key="3">
    <source>
        <dbReference type="ARBA" id="ARBA00022552"/>
    </source>
</evidence>
<evidence type="ECO:0000256" key="4">
    <source>
        <dbReference type="ARBA" id="ARBA00023242"/>
    </source>
</evidence>
<name>A0A1X7V9T6_AMPQE</name>
<dbReference type="Pfam" id="PF04900">
    <property type="entry name" value="Fcf1"/>
    <property type="match status" value="1"/>
</dbReference>
<dbReference type="Pfam" id="PF24779">
    <property type="entry name" value="UTP23_sensor"/>
    <property type="match status" value="1"/>
</dbReference>
<keyword evidence="3" id="KW-0698">rRNA processing</keyword>
<evidence type="ECO:0000256" key="5">
    <source>
        <dbReference type="ARBA" id="ARBA00037300"/>
    </source>
</evidence>
<accession>A0A1X7V9T6</accession>
<evidence type="ECO:0000313" key="11">
    <source>
        <dbReference type="Proteomes" id="UP000007879"/>
    </source>
</evidence>
<dbReference type="OrthoDB" id="25675at2759"/>
<dbReference type="GO" id="GO:0032040">
    <property type="term" value="C:small-subunit processome"/>
    <property type="evidence" value="ECO:0007669"/>
    <property type="project" value="InterPro"/>
</dbReference>
<dbReference type="PANTHER" id="PTHR12416">
    <property type="entry name" value="RRNA-PROCESSING PROTEIN UTP23 HOMOLOG"/>
    <property type="match status" value="1"/>
</dbReference>
<dbReference type="InterPro" id="IPR006984">
    <property type="entry name" value="Fcf1/UTP23"/>
</dbReference>
<dbReference type="InterPro" id="IPR029060">
    <property type="entry name" value="PIN-like_dom_sf"/>
</dbReference>
<evidence type="ECO:0000256" key="6">
    <source>
        <dbReference type="ARBA" id="ARBA00038503"/>
    </source>
</evidence>
<evidence type="ECO:0000259" key="9">
    <source>
        <dbReference type="Pfam" id="PF24779"/>
    </source>
</evidence>
<evidence type="ECO:0000256" key="2">
    <source>
        <dbReference type="ARBA" id="ARBA00022517"/>
    </source>
</evidence>
<dbReference type="AlphaFoldDB" id="A0A1X7V9T6"/>
<keyword evidence="4" id="KW-0539">Nucleus</keyword>
<comment type="subcellular location">
    <subcellularLocation>
        <location evidence="1">Nucleus</location>
        <location evidence="1">Nucleolus</location>
    </subcellularLocation>
</comment>
<dbReference type="FunFam" id="3.40.50.1010:FF:000006">
    <property type="entry name" value="rRNA-processing protein UTP23 homolog"/>
    <property type="match status" value="1"/>
</dbReference>
<dbReference type="GO" id="GO:0006364">
    <property type="term" value="P:rRNA processing"/>
    <property type="evidence" value="ECO:0007669"/>
    <property type="project" value="UniProtKB-KW"/>
</dbReference>
<evidence type="ECO:0000313" key="10">
    <source>
        <dbReference type="EnsemblMetazoa" id="Aqu2.1.36771_001"/>
    </source>
</evidence>
<keyword evidence="11" id="KW-1185">Reference proteome</keyword>
<dbReference type="eggNOG" id="KOG3164">
    <property type="taxonomic scope" value="Eukaryota"/>
</dbReference>
<evidence type="ECO:0000256" key="1">
    <source>
        <dbReference type="ARBA" id="ARBA00004604"/>
    </source>
</evidence>
<organism evidence="10">
    <name type="scientific">Amphimedon queenslandica</name>
    <name type="common">Sponge</name>
    <dbReference type="NCBI Taxonomy" id="400682"/>
    <lineage>
        <taxon>Eukaryota</taxon>
        <taxon>Metazoa</taxon>
        <taxon>Porifera</taxon>
        <taxon>Demospongiae</taxon>
        <taxon>Heteroscleromorpha</taxon>
        <taxon>Haplosclerida</taxon>
        <taxon>Niphatidae</taxon>
        <taxon>Amphimedon</taxon>
    </lineage>
</organism>
<feature type="domain" description="UTP23 sensor motif region" evidence="9">
    <location>
        <begin position="186"/>
        <end position="204"/>
    </location>
</feature>
<dbReference type="OMA" id="HTSGLQM"/>
<keyword evidence="2" id="KW-0690">Ribosome biogenesis</keyword>
<dbReference type="Proteomes" id="UP000007879">
    <property type="component" value="Unassembled WGS sequence"/>
</dbReference>
<evidence type="ECO:0000256" key="8">
    <source>
        <dbReference type="SAM" id="MobiDB-lite"/>
    </source>
</evidence>
<reference evidence="10" key="2">
    <citation type="submission" date="2017-05" db="UniProtKB">
        <authorList>
            <consortium name="EnsemblMetazoa"/>
        </authorList>
    </citation>
    <scope>IDENTIFICATION</scope>
</reference>
<dbReference type="SUPFAM" id="SSF88723">
    <property type="entry name" value="PIN domain-like"/>
    <property type="match status" value="1"/>
</dbReference>
<gene>
    <name evidence="10" type="primary">100631777</name>
</gene>
<dbReference type="EnsemblMetazoa" id="XM_003385083.3">
    <property type="protein sequence ID" value="XP_003385131.1"/>
    <property type="gene ID" value="LOC100631777"/>
</dbReference>
<reference evidence="11" key="1">
    <citation type="journal article" date="2010" name="Nature">
        <title>The Amphimedon queenslandica genome and the evolution of animal complexity.</title>
        <authorList>
            <person name="Srivastava M."/>
            <person name="Simakov O."/>
            <person name="Chapman J."/>
            <person name="Fahey B."/>
            <person name="Gauthier M.E."/>
            <person name="Mitros T."/>
            <person name="Richards G.S."/>
            <person name="Conaco C."/>
            <person name="Dacre M."/>
            <person name="Hellsten U."/>
            <person name="Larroux C."/>
            <person name="Putnam N.H."/>
            <person name="Stanke M."/>
            <person name="Adamska M."/>
            <person name="Darling A."/>
            <person name="Degnan S.M."/>
            <person name="Oakley T.H."/>
            <person name="Plachetzki D.C."/>
            <person name="Zhai Y."/>
            <person name="Adamski M."/>
            <person name="Calcino A."/>
            <person name="Cummins S.F."/>
            <person name="Goodstein D.M."/>
            <person name="Harris C."/>
            <person name="Jackson D.J."/>
            <person name="Leys S.P."/>
            <person name="Shu S."/>
            <person name="Woodcroft B.J."/>
            <person name="Vervoort M."/>
            <person name="Kosik K.S."/>
            <person name="Manning G."/>
            <person name="Degnan B.M."/>
            <person name="Rokhsar D.S."/>
        </authorList>
    </citation>
    <scope>NUCLEOTIDE SEQUENCE [LARGE SCALE GENOMIC DNA]</scope>
</reference>
<dbReference type="STRING" id="400682.A0A1X7V9T6"/>
<evidence type="ECO:0000256" key="7">
    <source>
        <dbReference type="ARBA" id="ARBA00071400"/>
    </source>
</evidence>
<protein>
    <recommendedName>
        <fullName evidence="7">rRNA-processing protein UTP23 homolog</fullName>
    </recommendedName>
</protein>
<dbReference type="InParanoid" id="A0A1X7V9T6"/>
<dbReference type="InterPro" id="IPR057776">
    <property type="entry name" value="UTP23_sensor"/>
</dbReference>
<dbReference type="KEGG" id="aqu:100631777"/>
<comment type="similarity">
    <text evidence="6">Belongs to the UTP23/FCF1 family. UTP23 subfamily.</text>
</comment>
<dbReference type="Gene3D" id="3.40.50.1010">
    <property type="entry name" value="5'-nuclease"/>
    <property type="match status" value="1"/>
</dbReference>
<proteinExistence type="inferred from homology"/>
<sequence>MKVKRCKHAKKVVSFYKNNFGFREPFQIIVDGTFCQAALKGKINIKEQMPKYLCCAVQLVTTKCVLAELSSHAALHGANAIAKCFKTHNCSHSTFLPPADCLDSFIGPTNSKHYCVATQDCDLRHKFQERGGIPLFHIIRNTIVLEKPTESSQLLMNEISLGKVSPTLPEQMEITLDNNQPSSDTKRKRRRPLGPNPLSVKKKRLKKSVSVASGGILQKNKGRRLRLIRKKALQQLANDVMTEK</sequence>